<evidence type="ECO:0000256" key="2">
    <source>
        <dbReference type="SAM" id="SignalP"/>
    </source>
</evidence>
<gene>
    <name evidence="3" type="ORF">GCM10009098_36860</name>
</gene>
<feature type="chain" id="PRO_5045193265" evidence="2">
    <location>
        <begin position="19"/>
        <end position="173"/>
    </location>
</feature>
<dbReference type="EMBL" id="BAAAEO010000007">
    <property type="protein sequence ID" value="GAA0565365.1"/>
    <property type="molecule type" value="Genomic_DNA"/>
</dbReference>
<evidence type="ECO:0000313" key="3">
    <source>
        <dbReference type="EMBL" id="GAA0565365.1"/>
    </source>
</evidence>
<accession>A0ABN1EF07</accession>
<proteinExistence type="predicted"/>
<evidence type="ECO:0000313" key="4">
    <source>
        <dbReference type="Proteomes" id="UP001501169"/>
    </source>
</evidence>
<dbReference type="Proteomes" id="UP001501169">
    <property type="component" value="Unassembled WGS sequence"/>
</dbReference>
<comment type="caution">
    <text evidence="3">The sequence shown here is derived from an EMBL/GenBank/DDBJ whole genome shotgun (WGS) entry which is preliminary data.</text>
</comment>
<feature type="signal peptide" evidence="2">
    <location>
        <begin position="1"/>
        <end position="18"/>
    </location>
</feature>
<reference evidence="3 4" key="1">
    <citation type="journal article" date="2019" name="Int. J. Syst. Evol. Microbiol.">
        <title>The Global Catalogue of Microorganisms (GCM) 10K type strain sequencing project: providing services to taxonomists for standard genome sequencing and annotation.</title>
        <authorList>
            <consortium name="The Broad Institute Genomics Platform"/>
            <consortium name="The Broad Institute Genome Sequencing Center for Infectious Disease"/>
            <person name="Wu L."/>
            <person name="Ma J."/>
        </authorList>
    </citation>
    <scope>NUCLEOTIDE SEQUENCE [LARGE SCALE GENOMIC DNA]</scope>
    <source>
        <strain evidence="3 4">JCM 14331</strain>
    </source>
</reference>
<dbReference type="RefSeq" id="WP_226768190.1">
    <property type="nucleotide sequence ID" value="NZ_BAAAEO010000007.1"/>
</dbReference>
<name>A0ABN1EF07_9GAMM</name>
<protein>
    <submittedName>
        <fullName evidence="3">Uncharacterized protein</fullName>
    </submittedName>
</protein>
<keyword evidence="4" id="KW-1185">Reference proteome</keyword>
<evidence type="ECO:0000256" key="1">
    <source>
        <dbReference type="SAM" id="MobiDB-lite"/>
    </source>
</evidence>
<keyword evidence="2" id="KW-0732">Signal</keyword>
<sequence length="173" mass="19005">MKQFALMILLGAATQVQAAIPAEQAIELCRAEQNALRRLNCYDAISADTSVAAAAPVARATQSAAPQQPTVSQPQPAAQPAPAATAESSFGLEHKKSSEQTTDKIYVTVKTVSENKQRELVVEFTNGQIWRQRGNDYYQIKAGEKHYIKRGVLGSFFLGNDDNNRTIRVKREQ</sequence>
<feature type="region of interest" description="Disordered" evidence="1">
    <location>
        <begin position="60"/>
        <end position="98"/>
    </location>
</feature>
<feature type="compositionally biased region" description="Low complexity" evidence="1">
    <location>
        <begin position="60"/>
        <end position="86"/>
    </location>
</feature>
<organism evidence="3 4">
    <name type="scientific">Rheinheimera aquimaris</name>
    <dbReference type="NCBI Taxonomy" id="412437"/>
    <lineage>
        <taxon>Bacteria</taxon>
        <taxon>Pseudomonadati</taxon>
        <taxon>Pseudomonadota</taxon>
        <taxon>Gammaproteobacteria</taxon>
        <taxon>Chromatiales</taxon>
        <taxon>Chromatiaceae</taxon>
        <taxon>Rheinheimera</taxon>
    </lineage>
</organism>